<gene>
    <name evidence="2" type="ORF">BUALT_Bualt12G0016400</name>
</gene>
<organism evidence="2 3">
    <name type="scientific">Buddleja alternifolia</name>
    <dbReference type="NCBI Taxonomy" id="168488"/>
    <lineage>
        <taxon>Eukaryota</taxon>
        <taxon>Viridiplantae</taxon>
        <taxon>Streptophyta</taxon>
        <taxon>Embryophyta</taxon>
        <taxon>Tracheophyta</taxon>
        <taxon>Spermatophyta</taxon>
        <taxon>Magnoliopsida</taxon>
        <taxon>eudicotyledons</taxon>
        <taxon>Gunneridae</taxon>
        <taxon>Pentapetalae</taxon>
        <taxon>asterids</taxon>
        <taxon>lamiids</taxon>
        <taxon>Lamiales</taxon>
        <taxon>Scrophulariaceae</taxon>
        <taxon>Buddlejeae</taxon>
        <taxon>Buddleja</taxon>
    </lineage>
</organism>
<sequence length="152" mass="16543">MAKSQISFWLLVIAAILSVEMRSAMAGEKECYEIHPEILCERGNKDKCSAFCKKKFGPSTAVQCIENAFMPGPFCVLSSHETRLVTQPIVLILMMTQELHDSAIFGPVPTMTPDPSGPAIFRSMVNVIPGTVEVIPPLVGLGITLGEDLHVE</sequence>
<keyword evidence="3" id="KW-1185">Reference proteome</keyword>
<proteinExistence type="predicted"/>
<accession>A0AAV6WN92</accession>
<reference evidence="2" key="1">
    <citation type="submission" date="2019-10" db="EMBL/GenBank/DDBJ databases">
        <authorList>
            <person name="Zhang R."/>
            <person name="Pan Y."/>
            <person name="Wang J."/>
            <person name="Ma R."/>
            <person name="Yu S."/>
        </authorList>
    </citation>
    <scope>NUCLEOTIDE SEQUENCE</scope>
    <source>
        <strain evidence="2">LA-IB0</strain>
        <tissue evidence="2">Leaf</tissue>
    </source>
</reference>
<keyword evidence="1" id="KW-0732">Signal</keyword>
<dbReference type="Proteomes" id="UP000826271">
    <property type="component" value="Unassembled WGS sequence"/>
</dbReference>
<evidence type="ECO:0000256" key="1">
    <source>
        <dbReference type="SAM" id="SignalP"/>
    </source>
</evidence>
<name>A0AAV6WN92_9LAMI</name>
<dbReference type="EMBL" id="WHWC01000012">
    <property type="protein sequence ID" value="KAG8371953.1"/>
    <property type="molecule type" value="Genomic_DNA"/>
</dbReference>
<protein>
    <submittedName>
        <fullName evidence="2">Uncharacterized protein</fullName>
    </submittedName>
</protein>
<comment type="caution">
    <text evidence="2">The sequence shown here is derived from an EMBL/GenBank/DDBJ whole genome shotgun (WGS) entry which is preliminary data.</text>
</comment>
<feature type="chain" id="PRO_5043809495" evidence="1">
    <location>
        <begin position="27"/>
        <end position="152"/>
    </location>
</feature>
<evidence type="ECO:0000313" key="2">
    <source>
        <dbReference type="EMBL" id="KAG8371953.1"/>
    </source>
</evidence>
<dbReference type="AlphaFoldDB" id="A0AAV6WN92"/>
<feature type="signal peptide" evidence="1">
    <location>
        <begin position="1"/>
        <end position="26"/>
    </location>
</feature>
<evidence type="ECO:0000313" key="3">
    <source>
        <dbReference type="Proteomes" id="UP000826271"/>
    </source>
</evidence>